<dbReference type="EMBL" id="FQUF01000004">
    <property type="protein sequence ID" value="SHE36415.1"/>
    <property type="molecule type" value="Genomic_DNA"/>
</dbReference>
<evidence type="ECO:0000259" key="8">
    <source>
        <dbReference type="Pfam" id="PF02366"/>
    </source>
</evidence>
<keyword evidence="2 9" id="KW-0328">Glycosyltransferase</keyword>
<reference evidence="9 10" key="1">
    <citation type="submission" date="2016-11" db="EMBL/GenBank/DDBJ databases">
        <authorList>
            <person name="Jaros S."/>
            <person name="Januszkiewicz K."/>
            <person name="Wedrychowicz H."/>
        </authorList>
    </citation>
    <scope>NUCLEOTIDE SEQUENCE [LARGE SCALE GENOMIC DNA]</scope>
    <source>
        <strain evidence="9 10">DSM 15692</strain>
    </source>
</reference>
<protein>
    <submittedName>
        <fullName evidence="9">Dolichyl-phosphate-mannose-protein mannosyltransferase</fullName>
    </submittedName>
</protein>
<sequence>MFATWIVFIIQALLSHLFFAYLGIEGLPVLIVLITTIFFIFDLSQYDFPKEVFLILFLTYFLRLFLLFFDLYGRDYFVLPNSGLDSEMFNQSAITGLATGNYGNGHVYSVVIGFLYSFFGFERIIPQFFNVLLSIQAIIFIYKTMGLYKIQKKAKYFALTLIAILPNFAIMSSILLRESIIIFLYALSFYCFSKWLIDKNLLWLTLAYVCGLLVSVFHSGSIILVVAYTLILILFDRRKDKFRISYQSVLLAIAFGFVFIYLFQNYYDLFFAKFSNINEVDDVVDIYVMGESGYSTGYAIKNPILNFIVNTPVRMFYFIFSPLPWTWRGITDVIAFLFSGLFYGYTLYLGVRHLFHKNVQNKNFLLIILLIVLGGIMVFSWGVSNAGTALRHRDKFIGLFILLLAITMNETKFVQAKP</sequence>
<keyword evidence="6 7" id="KW-0472">Membrane</keyword>
<evidence type="ECO:0000313" key="10">
    <source>
        <dbReference type="Proteomes" id="UP000184128"/>
    </source>
</evidence>
<dbReference type="STRING" id="1121025.SAMN02745249_00269"/>
<keyword evidence="3 9" id="KW-0808">Transferase</keyword>
<proteinExistence type="predicted"/>
<dbReference type="AlphaFoldDB" id="A0A1M4SW39"/>
<dbReference type="Pfam" id="PF02366">
    <property type="entry name" value="PMT"/>
    <property type="match status" value="1"/>
</dbReference>
<dbReference type="GO" id="GO:0000030">
    <property type="term" value="F:mannosyltransferase activity"/>
    <property type="evidence" value="ECO:0007669"/>
    <property type="project" value="InterPro"/>
</dbReference>
<feature type="transmembrane region" description="Helical" evidence="7">
    <location>
        <begin position="363"/>
        <end position="384"/>
    </location>
</feature>
<evidence type="ECO:0000256" key="3">
    <source>
        <dbReference type="ARBA" id="ARBA00022679"/>
    </source>
</evidence>
<dbReference type="Proteomes" id="UP000184128">
    <property type="component" value="Unassembled WGS sequence"/>
</dbReference>
<feature type="domain" description="ArnT-like N-terminal" evidence="8">
    <location>
        <begin position="115"/>
        <end position="260"/>
    </location>
</feature>
<keyword evidence="10" id="KW-1185">Reference proteome</keyword>
<feature type="transmembrane region" description="Helical" evidence="7">
    <location>
        <begin position="53"/>
        <end position="72"/>
    </location>
</feature>
<evidence type="ECO:0000256" key="6">
    <source>
        <dbReference type="ARBA" id="ARBA00023136"/>
    </source>
</evidence>
<dbReference type="InterPro" id="IPR003342">
    <property type="entry name" value="ArnT-like_N"/>
</dbReference>
<feature type="transmembrane region" description="Helical" evidence="7">
    <location>
        <begin position="244"/>
        <end position="263"/>
    </location>
</feature>
<feature type="transmembrane region" description="Helical" evidence="7">
    <location>
        <begin position="156"/>
        <end position="186"/>
    </location>
</feature>
<evidence type="ECO:0000256" key="2">
    <source>
        <dbReference type="ARBA" id="ARBA00022676"/>
    </source>
</evidence>
<comment type="subcellular location">
    <subcellularLocation>
        <location evidence="1">Endomembrane system</location>
        <topology evidence="1">Multi-pass membrane protein</topology>
    </subcellularLocation>
</comment>
<feature type="transmembrane region" description="Helical" evidence="7">
    <location>
        <begin position="18"/>
        <end position="41"/>
    </location>
</feature>
<evidence type="ECO:0000256" key="5">
    <source>
        <dbReference type="ARBA" id="ARBA00022989"/>
    </source>
</evidence>
<feature type="transmembrane region" description="Helical" evidence="7">
    <location>
        <begin position="333"/>
        <end position="351"/>
    </location>
</feature>
<keyword evidence="4 7" id="KW-0812">Transmembrane</keyword>
<evidence type="ECO:0000256" key="1">
    <source>
        <dbReference type="ARBA" id="ARBA00004127"/>
    </source>
</evidence>
<gene>
    <name evidence="9" type="ORF">SAMN02745249_00269</name>
</gene>
<evidence type="ECO:0000256" key="4">
    <source>
        <dbReference type="ARBA" id="ARBA00022692"/>
    </source>
</evidence>
<keyword evidence="5 7" id="KW-1133">Transmembrane helix</keyword>
<organism evidence="9 10">
    <name type="scientific">Atopostipes suicloacalis DSM 15692</name>
    <dbReference type="NCBI Taxonomy" id="1121025"/>
    <lineage>
        <taxon>Bacteria</taxon>
        <taxon>Bacillati</taxon>
        <taxon>Bacillota</taxon>
        <taxon>Bacilli</taxon>
        <taxon>Lactobacillales</taxon>
        <taxon>Carnobacteriaceae</taxon>
        <taxon>Atopostipes</taxon>
    </lineage>
</organism>
<evidence type="ECO:0000256" key="7">
    <source>
        <dbReference type="SAM" id="Phobius"/>
    </source>
</evidence>
<accession>A0A1M4SW39</accession>
<dbReference type="OrthoDB" id="5787206at2"/>
<evidence type="ECO:0000313" key="9">
    <source>
        <dbReference type="EMBL" id="SHE36415.1"/>
    </source>
</evidence>
<feature type="transmembrane region" description="Helical" evidence="7">
    <location>
        <begin position="206"/>
        <end position="235"/>
    </location>
</feature>
<dbReference type="RefSeq" id="WP_073295080.1">
    <property type="nucleotide sequence ID" value="NZ_FQUF01000004.1"/>
</dbReference>
<feature type="transmembrane region" description="Helical" evidence="7">
    <location>
        <begin position="124"/>
        <end position="144"/>
    </location>
</feature>
<dbReference type="GO" id="GO:0016020">
    <property type="term" value="C:membrane"/>
    <property type="evidence" value="ECO:0007669"/>
    <property type="project" value="InterPro"/>
</dbReference>
<name>A0A1M4SW39_9LACT</name>
<feature type="transmembrane region" description="Helical" evidence="7">
    <location>
        <begin position="396"/>
        <end position="414"/>
    </location>
</feature>
<dbReference type="GO" id="GO:0012505">
    <property type="term" value="C:endomembrane system"/>
    <property type="evidence" value="ECO:0007669"/>
    <property type="project" value="UniProtKB-SubCell"/>
</dbReference>
<dbReference type="GO" id="GO:0006493">
    <property type="term" value="P:protein O-linked glycosylation"/>
    <property type="evidence" value="ECO:0007669"/>
    <property type="project" value="InterPro"/>
</dbReference>